<protein>
    <recommendedName>
        <fullName evidence="3">Lipoprotein</fullName>
    </recommendedName>
</protein>
<keyword evidence="2" id="KW-1185">Reference proteome</keyword>
<comment type="caution">
    <text evidence="1">The sequence shown here is derived from an EMBL/GenBank/DDBJ whole genome shotgun (WGS) entry which is preliminary data.</text>
</comment>
<dbReference type="EMBL" id="JBHTLU010000021">
    <property type="protein sequence ID" value="MFD1222080.1"/>
    <property type="molecule type" value="Genomic_DNA"/>
</dbReference>
<sequence length="367" mass="41275">MKRIVIVMCLILLCACDKNESNQNEQVQQKVSSTTSQPITEIIETPSINSSTAEQSTTSLAVKEENANVNQDETPSVGQIDHSEFDYSKIDSIGDWKLGTPFSLAKSKLDGMQHAFSKSYDYVSFSSGSYFLTFYNGVLFEITVLDEGKGIADLVVVGDNVASVINKLGAPLAKMDFGNSIDYDYGSYAEPPLSVRIQDDKVIAIRMNKHTEGDQKERDLLSDYLKESAAHSTPEKAPVQQEEPKAITIDEYVKISEDLLNALMQYTQIMSKDIADDEKLKKIEDIDSKYNVYDLSVVFENAVPADDKDSKLHIRCKKFIEKVDSLFGTGMFYLNVKMKEDDEKTVADWQKQASKELQEVWAWVNQR</sequence>
<reference evidence="2" key="1">
    <citation type="journal article" date="2019" name="Int. J. Syst. Evol. Microbiol.">
        <title>The Global Catalogue of Microorganisms (GCM) 10K type strain sequencing project: providing services to taxonomists for standard genome sequencing and annotation.</title>
        <authorList>
            <consortium name="The Broad Institute Genomics Platform"/>
            <consortium name="The Broad Institute Genome Sequencing Center for Infectious Disease"/>
            <person name="Wu L."/>
            <person name="Ma J."/>
        </authorList>
    </citation>
    <scope>NUCLEOTIDE SEQUENCE [LARGE SCALE GENOMIC DNA]</scope>
    <source>
        <strain evidence="2">CCUG 53270</strain>
    </source>
</reference>
<dbReference type="Proteomes" id="UP001597180">
    <property type="component" value="Unassembled WGS sequence"/>
</dbReference>
<evidence type="ECO:0000313" key="2">
    <source>
        <dbReference type="Proteomes" id="UP001597180"/>
    </source>
</evidence>
<dbReference type="RefSeq" id="WP_345592380.1">
    <property type="nucleotide sequence ID" value="NZ_BAABJG010000031.1"/>
</dbReference>
<dbReference type="PROSITE" id="PS51257">
    <property type="entry name" value="PROKAR_LIPOPROTEIN"/>
    <property type="match status" value="1"/>
</dbReference>
<evidence type="ECO:0000313" key="1">
    <source>
        <dbReference type="EMBL" id="MFD1222080.1"/>
    </source>
</evidence>
<organism evidence="1 2">
    <name type="scientific">Paenibacillus vulneris</name>
    <dbReference type="NCBI Taxonomy" id="1133364"/>
    <lineage>
        <taxon>Bacteria</taxon>
        <taxon>Bacillati</taxon>
        <taxon>Bacillota</taxon>
        <taxon>Bacilli</taxon>
        <taxon>Bacillales</taxon>
        <taxon>Paenibacillaceae</taxon>
        <taxon>Paenibacillus</taxon>
    </lineage>
</organism>
<evidence type="ECO:0008006" key="3">
    <source>
        <dbReference type="Google" id="ProtNLM"/>
    </source>
</evidence>
<accession>A0ABW3UMV6</accession>
<gene>
    <name evidence="1" type="ORF">ACFQ4B_18320</name>
</gene>
<proteinExistence type="predicted"/>
<name>A0ABW3UMV6_9BACL</name>